<dbReference type="Proteomes" id="UP000001514">
    <property type="component" value="Unassembled WGS sequence"/>
</dbReference>
<dbReference type="HOGENOM" id="CLU_046550_5_0_1"/>
<dbReference type="Gene3D" id="3.40.220.10">
    <property type="entry name" value="Leucine Aminopeptidase, subunit E, domain 1"/>
    <property type="match status" value="1"/>
</dbReference>
<sequence>MKFKLSDACSMTIYYGDISKWNVDGLNDAIVAPANKRLNAGAAVDGVIHKAAGPRLLSACQKLPDVAPLGIKCNVGEAVSTRAYNLLVSRVIHTVGPVFEGKESDPVLEQTYKSALALGLKENIKFICFPALSCRIYGYPYSEGAEVAIKTVKENFQGYAQVNLLTEFVLMKEISLLLLQVDFAIRNIEGYECWIDEAFKHFTEIKQK</sequence>
<name>D8RPM7_SELML</name>
<keyword evidence="3" id="KW-1185">Reference proteome</keyword>
<dbReference type="KEGG" id="smo:SELMODRAFT_98248"/>
<dbReference type="Gramene" id="EFJ26071">
    <property type="protein sequence ID" value="EFJ26071"/>
    <property type="gene ID" value="SELMODRAFT_98248"/>
</dbReference>
<dbReference type="Pfam" id="PF01661">
    <property type="entry name" value="Macro"/>
    <property type="match status" value="1"/>
</dbReference>
<dbReference type="PANTHER" id="PTHR11106:SF27">
    <property type="entry name" value="MACRO DOMAIN-CONTAINING PROTEIN"/>
    <property type="match status" value="1"/>
</dbReference>
<reference evidence="2 3" key="1">
    <citation type="journal article" date="2011" name="Science">
        <title>The Selaginella genome identifies genetic changes associated with the evolution of vascular plants.</title>
        <authorList>
            <person name="Banks J.A."/>
            <person name="Nishiyama T."/>
            <person name="Hasebe M."/>
            <person name="Bowman J.L."/>
            <person name="Gribskov M."/>
            <person name="dePamphilis C."/>
            <person name="Albert V.A."/>
            <person name="Aono N."/>
            <person name="Aoyama T."/>
            <person name="Ambrose B.A."/>
            <person name="Ashton N.W."/>
            <person name="Axtell M.J."/>
            <person name="Barker E."/>
            <person name="Barker M.S."/>
            <person name="Bennetzen J.L."/>
            <person name="Bonawitz N.D."/>
            <person name="Chapple C."/>
            <person name="Cheng C."/>
            <person name="Correa L.G."/>
            <person name="Dacre M."/>
            <person name="DeBarry J."/>
            <person name="Dreyer I."/>
            <person name="Elias M."/>
            <person name="Engstrom E.M."/>
            <person name="Estelle M."/>
            <person name="Feng L."/>
            <person name="Finet C."/>
            <person name="Floyd S.K."/>
            <person name="Frommer W.B."/>
            <person name="Fujita T."/>
            <person name="Gramzow L."/>
            <person name="Gutensohn M."/>
            <person name="Harholt J."/>
            <person name="Hattori M."/>
            <person name="Heyl A."/>
            <person name="Hirai T."/>
            <person name="Hiwatashi Y."/>
            <person name="Ishikawa M."/>
            <person name="Iwata M."/>
            <person name="Karol K.G."/>
            <person name="Koehler B."/>
            <person name="Kolukisaoglu U."/>
            <person name="Kubo M."/>
            <person name="Kurata T."/>
            <person name="Lalonde S."/>
            <person name="Li K."/>
            <person name="Li Y."/>
            <person name="Litt A."/>
            <person name="Lyons E."/>
            <person name="Manning G."/>
            <person name="Maruyama T."/>
            <person name="Michael T.P."/>
            <person name="Mikami K."/>
            <person name="Miyazaki S."/>
            <person name="Morinaga S."/>
            <person name="Murata T."/>
            <person name="Mueller-Roeber B."/>
            <person name="Nelson D.R."/>
            <person name="Obara M."/>
            <person name="Oguri Y."/>
            <person name="Olmstead R.G."/>
            <person name="Onodera N."/>
            <person name="Petersen B.L."/>
            <person name="Pils B."/>
            <person name="Prigge M."/>
            <person name="Rensing S.A."/>
            <person name="Riano-Pachon D.M."/>
            <person name="Roberts A.W."/>
            <person name="Sato Y."/>
            <person name="Scheller H.V."/>
            <person name="Schulz B."/>
            <person name="Schulz C."/>
            <person name="Shakirov E.V."/>
            <person name="Shibagaki N."/>
            <person name="Shinohara N."/>
            <person name="Shippen D.E."/>
            <person name="Soerensen I."/>
            <person name="Sotooka R."/>
            <person name="Sugimoto N."/>
            <person name="Sugita M."/>
            <person name="Sumikawa N."/>
            <person name="Tanurdzic M."/>
            <person name="Theissen G."/>
            <person name="Ulvskov P."/>
            <person name="Wakazuki S."/>
            <person name="Weng J.K."/>
            <person name="Willats W.W."/>
            <person name="Wipf D."/>
            <person name="Wolf P.G."/>
            <person name="Yang L."/>
            <person name="Zimmer A.D."/>
            <person name="Zhu Q."/>
            <person name="Mitros T."/>
            <person name="Hellsten U."/>
            <person name="Loque D."/>
            <person name="Otillar R."/>
            <person name="Salamov A."/>
            <person name="Schmutz J."/>
            <person name="Shapiro H."/>
            <person name="Lindquist E."/>
            <person name="Lucas S."/>
            <person name="Rokhsar D."/>
            <person name="Grigoriev I.V."/>
        </authorList>
    </citation>
    <scope>NUCLEOTIDE SEQUENCE [LARGE SCALE GENOMIC DNA]</scope>
</reference>
<dbReference type="PANTHER" id="PTHR11106">
    <property type="entry name" value="GANGLIOSIDE INDUCED DIFFERENTIATION ASSOCIATED PROTEIN 2-RELATED"/>
    <property type="match status" value="1"/>
</dbReference>
<feature type="domain" description="Macro" evidence="1">
    <location>
        <begin position="1"/>
        <end position="208"/>
    </location>
</feature>
<dbReference type="InterPro" id="IPR043472">
    <property type="entry name" value="Macro_dom-like"/>
</dbReference>
<organism evidence="3">
    <name type="scientific">Selaginella moellendorffii</name>
    <name type="common">Spikemoss</name>
    <dbReference type="NCBI Taxonomy" id="88036"/>
    <lineage>
        <taxon>Eukaryota</taxon>
        <taxon>Viridiplantae</taxon>
        <taxon>Streptophyta</taxon>
        <taxon>Embryophyta</taxon>
        <taxon>Tracheophyta</taxon>
        <taxon>Lycopodiopsida</taxon>
        <taxon>Selaginellales</taxon>
        <taxon>Selaginellaceae</taxon>
        <taxon>Selaginella</taxon>
    </lineage>
</organism>
<dbReference type="AlphaFoldDB" id="D8RPM7"/>
<evidence type="ECO:0000313" key="3">
    <source>
        <dbReference type="Proteomes" id="UP000001514"/>
    </source>
</evidence>
<accession>D8RPM7</accession>
<dbReference type="InParanoid" id="D8RPM7"/>
<dbReference type="InterPro" id="IPR002589">
    <property type="entry name" value="Macro_dom"/>
</dbReference>
<dbReference type="eggNOG" id="KOG2633">
    <property type="taxonomic scope" value="Eukaryota"/>
</dbReference>
<dbReference type="PROSITE" id="PS51154">
    <property type="entry name" value="MACRO"/>
    <property type="match status" value="1"/>
</dbReference>
<dbReference type="OrthoDB" id="6133115at2759"/>
<dbReference type="EMBL" id="GL377585">
    <property type="protein sequence ID" value="EFJ26071.1"/>
    <property type="molecule type" value="Genomic_DNA"/>
</dbReference>
<dbReference type="SUPFAM" id="SSF52949">
    <property type="entry name" value="Macro domain-like"/>
    <property type="match status" value="1"/>
</dbReference>
<dbReference type="SMART" id="SM00506">
    <property type="entry name" value="A1pp"/>
    <property type="match status" value="1"/>
</dbReference>
<gene>
    <name evidence="2" type="ORF">SELMODRAFT_98248</name>
</gene>
<proteinExistence type="predicted"/>
<evidence type="ECO:0000313" key="2">
    <source>
        <dbReference type="EMBL" id="EFJ26071.1"/>
    </source>
</evidence>
<evidence type="ECO:0000259" key="1">
    <source>
        <dbReference type="PROSITE" id="PS51154"/>
    </source>
</evidence>
<protein>
    <recommendedName>
        <fullName evidence="1">Macro domain-containing protein</fullName>
    </recommendedName>
</protein>